<gene>
    <name evidence="1" type="ORF">RPERSI_LOCUS9098</name>
</gene>
<name>A0ACA9P1K6_9GLOM</name>
<proteinExistence type="predicted"/>
<feature type="non-terminal residue" evidence="1">
    <location>
        <position position="1"/>
    </location>
</feature>
<organism evidence="1 2">
    <name type="scientific">Racocetra persica</name>
    <dbReference type="NCBI Taxonomy" id="160502"/>
    <lineage>
        <taxon>Eukaryota</taxon>
        <taxon>Fungi</taxon>
        <taxon>Fungi incertae sedis</taxon>
        <taxon>Mucoromycota</taxon>
        <taxon>Glomeromycotina</taxon>
        <taxon>Glomeromycetes</taxon>
        <taxon>Diversisporales</taxon>
        <taxon>Gigasporaceae</taxon>
        <taxon>Racocetra</taxon>
    </lineage>
</organism>
<accession>A0ACA9P1K6</accession>
<dbReference type="EMBL" id="CAJVQC010016882">
    <property type="protein sequence ID" value="CAG8680607.1"/>
    <property type="molecule type" value="Genomic_DNA"/>
</dbReference>
<keyword evidence="2" id="KW-1185">Reference proteome</keyword>
<evidence type="ECO:0000313" key="1">
    <source>
        <dbReference type="EMBL" id="CAG8680607.1"/>
    </source>
</evidence>
<comment type="caution">
    <text evidence="1">The sequence shown here is derived from an EMBL/GenBank/DDBJ whole genome shotgun (WGS) entry which is preliminary data.</text>
</comment>
<sequence length="222" mass="26165">VLNVTKVSRDVIQHIFPKQFGLRNVFDHDKNGQPSVQSLFRLYQNRITEIQKFNVDMPSRLIQVLPMINQIISRHKKCGYTSLLKRYCPVMEQNRLSAPSTDDNSYIQDFNSNSNIYRGNKNNKVEADKRSELLYEFIWWIFDCFVIPLLQVREIRILDIWLRIEKYNIESLPASTFEEVPKETENQFLDNSILGYSTVRFLPKGSNGTMRRIINLSRVQTI</sequence>
<dbReference type="Proteomes" id="UP000789920">
    <property type="component" value="Unassembled WGS sequence"/>
</dbReference>
<evidence type="ECO:0000313" key="2">
    <source>
        <dbReference type="Proteomes" id="UP000789920"/>
    </source>
</evidence>
<protein>
    <submittedName>
        <fullName evidence="1">14663_t:CDS:1</fullName>
    </submittedName>
</protein>
<reference evidence="1" key="1">
    <citation type="submission" date="2021-06" db="EMBL/GenBank/DDBJ databases">
        <authorList>
            <person name="Kallberg Y."/>
            <person name="Tangrot J."/>
            <person name="Rosling A."/>
        </authorList>
    </citation>
    <scope>NUCLEOTIDE SEQUENCE</scope>
    <source>
        <strain evidence="1">MA461A</strain>
    </source>
</reference>